<keyword evidence="8" id="KW-1185">Reference proteome</keyword>
<gene>
    <name evidence="7" type="ORF">ACFPFW_18405</name>
</gene>
<keyword evidence="4" id="KW-0804">Transcription</keyword>
<dbReference type="PANTHER" id="PTHR43133">
    <property type="entry name" value="RNA POLYMERASE ECF-TYPE SIGMA FACTO"/>
    <property type="match status" value="1"/>
</dbReference>
<proteinExistence type="inferred from homology"/>
<evidence type="ECO:0000256" key="1">
    <source>
        <dbReference type="ARBA" id="ARBA00010641"/>
    </source>
</evidence>
<dbReference type="InterPro" id="IPR039425">
    <property type="entry name" value="RNA_pol_sigma-70-like"/>
</dbReference>
<feature type="domain" description="RNA polymerase sigma-70 region 2" evidence="5">
    <location>
        <begin position="13"/>
        <end position="74"/>
    </location>
</feature>
<evidence type="ECO:0000313" key="8">
    <source>
        <dbReference type="Proteomes" id="UP001595796"/>
    </source>
</evidence>
<evidence type="ECO:0000259" key="6">
    <source>
        <dbReference type="Pfam" id="PF08281"/>
    </source>
</evidence>
<dbReference type="NCBIfam" id="TIGR02937">
    <property type="entry name" value="sigma70-ECF"/>
    <property type="match status" value="1"/>
</dbReference>
<evidence type="ECO:0000256" key="3">
    <source>
        <dbReference type="ARBA" id="ARBA00023082"/>
    </source>
</evidence>
<dbReference type="InterPro" id="IPR013324">
    <property type="entry name" value="RNA_pol_sigma_r3/r4-like"/>
</dbReference>
<dbReference type="EMBL" id="JBHSJF010000010">
    <property type="protein sequence ID" value="MFC5069991.1"/>
    <property type="molecule type" value="Genomic_DNA"/>
</dbReference>
<dbReference type="InterPro" id="IPR013249">
    <property type="entry name" value="RNA_pol_sigma70_r4_t2"/>
</dbReference>
<feature type="domain" description="RNA polymerase sigma factor 70 region 4 type 2" evidence="6">
    <location>
        <begin position="104"/>
        <end position="155"/>
    </location>
</feature>
<keyword evidence="3" id="KW-0731">Sigma factor</keyword>
<organism evidence="7 8">
    <name type="scientific">Flaviflagellibacter deserti</name>
    <dbReference type="NCBI Taxonomy" id="2267266"/>
    <lineage>
        <taxon>Bacteria</taxon>
        <taxon>Pseudomonadati</taxon>
        <taxon>Pseudomonadota</taxon>
        <taxon>Alphaproteobacteria</taxon>
        <taxon>Hyphomicrobiales</taxon>
        <taxon>Flaviflagellibacter</taxon>
    </lineage>
</organism>
<dbReference type="Pfam" id="PF08281">
    <property type="entry name" value="Sigma70_r4_2"/>
    <property type="match status" value="1"/>
</dbReference>
<name>A0ABV9Z5I4_9HYPH</name>
<comment type="similarity">
    <text evidence="1">Belongs to the sigma-70 factor family. ECF subfamily.</text>
</comment>
<sequence length="169" mass="19103">MANDPRHQMILLLPRLRRFARALAGTSADADDLVQATCERALRSLGQWTQGTRLDSWMFRIMRNHHIDEVRKHRIAAEEPLEDKFDLTGDDGRAVTEGRLELASVRDRIAALPEDQRAVLVLVCVDDMSYRDAAEVLEIPIGTVMSRLSRARLALMKAEGATARREVSR</sequence>
<comment type="caution">
    <text evidence="7">The sequence shown here is derived from an EMBL/GenBank/DDBJ whole genome shotgun (WGS) entry which is preliminary data.</text>
</comment>
<dbReference type="SUPFAM" id="SSF88659">
    <property type="entry name" value="Sigma3 and sigma4 domains of RNA polymerase sigma factors"/>
    <property type="match status" value="1"/>
</dbReference>
<dbReference type="CDD" id="cd06171">
    <property type="entry name" value="Sigma70_r4"/>
    <property type="match status" value="1"/>
</dbReference>
<reference evidence="8" key="1">
    <citation type="journal article" date="2019" name="Int. J. Syst. Evol. Microbiol.">
        <title>The Global Catalogue of Microorganisms (GCM) 10K type strain sequencing project: providing services to taxonomists for standard genome sequencing and annotation.</title>
        <authorList>
            <consortium name="The Broad Institute Genomics Platform"/>
            <consortium name="The Broad Institute Genome Sequencing Center for Infectious Disease"/>
            <person name="Wu L."/>
            <person name="Ma J."/>
        </authorList>
    </citation>
    <scope>NUCLEOTIDE SEQUENCE [LARGE SCALE GENOMIC DNA]</scope>
    <source>
        <strain evidence="8">CGMCC 1.16444</strain>
    </source>
</reference>
<dbReference type="RefSeq" id="WP_379771808.1">
    <property type="nucleotide sequence ID" value="NZ_JBHSJF010000010.1"/>
</dbReference>
<dbReference type="InterPro" id="IPR014284">
    <property type="entry name" value="RNA_pol_sigma-70_dom"/>
</dbReference>
<keyword evidence="2" id="KW-0805">Transcription regulation</keyword>
<dbReference type="InterPro" id="IPR007627">
    <property type="entry name" value="RNA_pol_sigma70_r2"/>
</dbReference>
<evidence type="ECO:0000313" key="7">
    <source>
        <dbReference type="EMBL" id="MFC5069991.1"/>
    </source>
</evidence>
<dbReference type="Proteomes" id="UP001595796">
    <property type="component" value="Unassembled WGS sequence"/>
</dbReference>
<dbReference type="InterPro" id="IPR013325">
    <property type="entry name" value="RNA_pol_sigma_r2"/>
</dbReference>
<evidence type="ECO:0000259" key="5">
    <source>
        <dbReference type="Pfam" id="PF04542"/>
    </source>
</evidence>
<dbReference type="PANTHER" id="PTHR43133:SF25">
    <property type="entry name" value="RNA POLYMERASE SIGMA FACTOR RFAY-RELATED"/>
    <property type="match status" value="1"/>
</dbReference>
<dbReference type="Gene3D" id="1.10.10.10">
    <property type="entry name" value="Winged helix-like DNA-binding domain superfamily/Winged helix DNA-binding domain"/>
    <property type="match status" value="1"/>
</dbReference>
<dbReference type="Pfam" id="PF04542">
    <property type="entry name" value="Sigma70_r2"/>
    <property type="match status" value="1"/>
</dbReference>
<dbReference type="SUPFAM" id="SSF88946">
    <property type="entry name" value="Sigma2 domain of RNA polymerase sigma factors"/>
    <property type="match status" value="1"/>
</dbReference>
<evidence type="ECO:0000256" key="4">
    <source>
        <dbReference type="ARBA" id="ARBA00023163"/>
    </source>
</evidence>
<dbReference type="InterPro" id="IPR036388">
    <property type="entry name" value="WH-like_DNA-bd_sf"/>
</dbReference>
<protein>
    <submittedName>
        <fullName evidence="7">Sigma-70 family RNA polymerase sigma factor</fullName>
    </submittedName>
</protein>
<evidence type="ECO:0000256" key="2">
    <source>
        <dbReference type="ARBA" id="ARBA00023015"/>
    </source>
</evidence>
<accession>A0ABV9Z5I4</accession>
<dbReference type="Gene3D" id="1.10.1740.10">
    <property type="match status" value="1"/>
</dbReference>